<accession>A0A9N7Z5E6</accession>
<sequence>MSTYMVKPHHWKHILPHHVTLWPELSWATVFPMADSDTDGERGPGQHTPPYTPIYNRNYIIKAGVFHHVYDSEELIHGCYDEQQELDKRAVDYNPQCYSSSFQTKFAAAWTLIMRQEFVCDRTMHSGVMTTSSPLAKDEPSPYLNVYTV</sequence>
<gene>
    <name evidence="1" type="ORF">PLEPLA_LOCUS38578</name>
</gene>
<dbReference type="EMBL" id="CADEAL010004069">
    <property type="protein sequence ID" value="CAB1450886.1"/>
    <property type="molecule type" value="Genomic_DNA"/>
</dbReference>
<protein>
    <submittedName>
        <fullName evidence="1">Uncharacterized protein</fullName>
    </submittedName>
</protein>
<name>A0A9N7Z5E6_PLEPL</name>
<dbReference type="Proteomes" id="UP001153269">
    <property type="component" value="Unassembled WGS sequence"/>
</dbReference>
<proteinExistence type="predicted"/>
<evidence type="ECO:0000313" key="2">
    <source>
        <dbReference type="Proteomes" id="UP001153269"/>
    </source>
</evidence>
<dbReference type="AlphaFoldDB" id="A0A9N7Z5E6"/>
<comment type="caution">
    <text evidence="1">The sequence shown here is derived from an EMBL/GenBank/DDBJ whole genome shotgun (WGS) entry which is preliminary data.</text>
</comment>
<keyword evidence="2" id="KW-1185">Reference proteome</keyword>
<reference evidence="1" key="1">
    <citation type="submission" date="2020-03" db="EMBL/GenBank/DDBJ databases">
        <authorList>
            <person name="Weist P."/>
        </authorList>
    </citation>
    <scope>NUCLEOTIDE SEQUENCE</scope>
</reference>
<organism evidence="1 2">
    <name type="scientific">Pleuronectes platessa</name>
    <name type="common">European plaice</name>
    <dbReference type="NCBI Taxonomy" id="8262"/>
    <lineage>
        <taxon>Eukaryota</taxon>
        <taxon>Metazoa</taxon>
        <taxon>Chordata</taxon>
        <taxon>Craniata</taxon>
        <taxon>Vertebrata</taxon>
        <taxon>Euteleostomi</taxon>
        <taxon>Actinopterygii</taxon>
        <taxon>Neopterygii</taxon>
        <taxon>Teleostei</taxon>
        <taxon>Neoteleostei</taxon>
        <taxon>Acanthomorphata</taxon>
        <taxon>Carangaria</taxon>
        <taxon>Pleuronectiformes</taxon>
        <taxon>Pleuronectoidei</taxon>
        <taxon>Pleuronectidae</taxon>
        <taxon>Pleuronectes</taxon>
    </lineage>
</organism>
<evidence type="ECO:0000313" key="1">
    <source>
        <dbReference type="EMBL" id="CAB1450886.1"/>
    </source>
</evidence>